<dbReference type="InterPro" id="IPR000731">
    <property type="entry name" value="SSD"/>
</dbReference>
<evidence type="ECO:0000259" key="9">
    <source>
        <dbReference type="PROSITE" id="PS50156"/>
    </source>
</evidence>
<dbReference type="GO" id="GO:0022857">
    <property type="term" value="F:transmembrane transporter activity"/>
    <property type="evidence" value="ECO:0007669"/>
    <property type="project" value="TreeGrafter"/>
</dbReference>
<dbReference type="SUPFAM" id="SSF82866">
    <property type="entry name" value="Multidrug efflux transporter AcrB transmembrane domain"/>
    <property type="match status" value="2"/>
</dbReference>
<feature type="transmembrane region" description="Helical" evidence="8">
    <location>
        <begin position="72"/>
        <end position="94"/>
    </location>
</feature>
<gene>
    <name evidence="10" type="ORF">HOLleu_10299</name>
</gene>
<evidence type="ECO:0000313" key="11">
    <source>
        <dbReference type="Proteomes" id="UP001152320"/>
    </source>
</evidence>
<feature type="transmembrane region" description="Helical" evidence="8">
    <location>
        <begin position="1008"/>
        <end position="1032"/>
    </location>
</feature>
<sequence>MSCECQVTCGSHESLHSSYKTRASQKSTEQNSSGNMATNQVTSEDVVTSNELESDHGRNKFWFGYALSLERFPFIICILIVIFTIGCGGLTYGLHGLPSFEEPRLGFETRGTEIGRYLTSLVNLQRHDGSILNSVPPNFQRSLDSSRTTSFDTLLQSSTDDFDTRSLHFAFQGNEHSVTKRQDIFGSYNSTNDHCPTPEASQLKVIFETSDMTSLFEASKLISICQREADLIRSHQSFQELCIRQPEHLSCCPSWSLGYAVARFNDKPSCLDITDDDVENARKILERCEEYFHSGDLELSCDLEGVTCSEIPQECTKDNLVFIALHYLIPKASTEDDTVTVDFEYDTTTFSMTFSPMSLCFGSAECEDLIQDIYNDNFQSDLNDGVTRIVGVDFGLKFVLFDQFLVSDFLYVLLGCLAAFCIIWLYTHSVFITACAILNMFMSLIMAYFIYFVILRLNFFPFVNVISAVLIIGIGADDTFVYMDLWRAAKLKIGEGKEKRVLVLEETCKHAFATMFVTSLTTSAALFSTMISDITAIKCFAAYAGSAVLVNFLYTVTWLPAVIVIHDKYLSINLQKLASRSDQFCNCFEAFAICKEIIAVIYNTPKTFFEVALPKVIWKLRFMFLALFTALGVCGFFIAFINPRLGLPEKNEFQLFRDDHLFELYDQVYKDNFLFDISERPILPIYFVWGIDPIDTGNYWDPNDTGELKLDEDFQFGSFETQLWFSEFCSRIKEQTFIDSSNTSNNFCFIDQFRQWMNRPCFQTGNTLCCSKTHFPFPKVVFDECVKQFALFSCESQGCANWIPGLRFDENDALRAIYLYFKSTHPYTLQFQPVDEFWKEMQAWTRAELEGAPEVLQKGWTVSQLDIQLYFYDLQAGIASGTATSVSVSLAVATIVLLVTTQNIFTTLYAIITIACAVFVLIGVLVLLGWELNVFESAILSLAVGLSVDFTIHYGVAYKLAPDRDRKGRAIYAVKTLSGAITIAAVSTFTAGALMLPATVINYVQLGVFLTLVMSISWMYANFLFLPLCLIIGPNGNFGQIPIPGCTSGKPSLHKPNMPDEGSPAERPFTMSAMERPSEVVNHKAATPVEVSPLEHPNSVGHPADNTIISNQEVGNMSHYRDVPVLAARGRWGEEHNPDLTAVPSSHIINPRCNGTLPQQYYSNDVSLSDELPVVDTDYRRNTIESNQKRTRTLTELIV</sequence>
<name>A0A9Q1HER6_HOLLE</name>
<dbReference type="Gene3D" id="1.20.1640.10">
    <property type="entry name" value="Multidrug efflux transporter AcrB transmembrane domain"/>
    <property type="match status" value="2"/>
</dbReference>
<dbReference type="GO" id="GO:0016020">
    <property type="term" value="C:membrane"/>
    <property type="evidence" value="ECO:0007669"/>
    <property type="project" value="UniProtKB-SubCell"/>
</dbReference>
<evidence type="ECO:0000256" key="4">
    <source>
        <dbReference type="ARBA" id="ARBA00023136"/>
    </source>
</evidence>
<feature type="transmembrane region" description="Helical" evidence="8">
    <location>
        <begin position="459"/>
        <end position="476"/>
    </location>
</feature>
<protein>
    <submittedName>
        <fullName evidence="10">Protein dispatched-like 1</fullName>
    </submittedName>
</protein>
<dbReference type="GO" id="GO:0007224">
    <property type="term" value="P:smoothened signaling pathway"/>
    <property type="evidence" value="ECO:0007669"/>
    <property type="project" value="TreeGrafter"/>
</dbReference>
<feature type="region of interest" description="Disordered" evidence="7">
    <location>
        <begin position="20"/>
        <end position="41"/>
    </location>
</feature>
<reference evidence="10" key="1">
    <citation type="submission" date="2021-10" db="EMBL/GenBank/DDBJ databases">
        <title>Tropical sea cucumber genome reveals ecological adaptation and Cuvierian tubules defense mechanism.</title>
        <authorList>
            <person name="Chen T."/>
        </authorList>
    </citation>
    <scope>NUCLEOTIDE SEQUENCE</scope>
    <source>
        <strain evidence="10">Nanhai2018</strain>
        <tissue evidence="10">Muscle</tissue>
    </source>
</reference>
<dbReference type="Pfam" id="PF12349">
    <property type="entry name" value="Sterol-sensing"/>
    <property type="match status" value="1"/>
</dbReference>
<dbReference type="InterPro" id="IPR052081">
    <property type="entry name" value="Dispatched_Hh_regulator"/>
</dbReference>
<dbReference type="InterPro" id="IPR053958">
    <property type="entry name" value="HMGCR/SNAP/NPC1-like_SSD"/>
</dbReference>
<feature type="transmembrane region" description="Helical" evidence="8">
    <location>
        <begin position="540"/>
        <end position="565"/>
    </location>
</feature>
<dbReference type="PANTHER" id="PTHR45951">
    <property type="entry name" value="PROTEIN DISPATCHED-RELATED"/>
    <property type="match status" value="1"/>
</dbReference>
<accession>A0A9Q1HER6</accession>
<evidence type="ECO:0000256" key="5">
    <source>
        <dbReference type="ARBA" id="ARBA00023180"/>
    </source>
</evidence>
<feature type="transmembrane region" description="Helical" evidence="8">
    <location>
        <begin position="970"/>
        <end position="996"/>
    </location>
</feature>
<keyword evidence="5" id="KW-0325">Glycoprotein</keyword>
<feature type="transmembrane region" description="Helical" evidence="8">
    <location>
        <begin position="938"/>
        <end position="958"/>
    </location>
</feature>
<feature type="transmembrane region" description="Helical" evidence="8">
    <location>
        <begin position="510"/>
        <end position="528"/>
    </location>
</feature>
<dbReference type="PANTHER" id="PTHR45951:SF3">
    <property type="entry name" value="PROTEIN DISPATCHED"/>
    <property type="match status" value="1"/>
</dbReference>
<keyword evidence="2 8" id="KW-0812">Transmembrane</keyword>
<keyword evidence="4 8" id="KW-0472">Membrane</keyword>
<evidence type="ECO:0000256" key="7">
    <source>
        <dbReference type="SAM" id="MobiDB-lite"/>
    </source>
</evidence>
<comment type="caution">
    <text evidence="10">The sequence shown here is derived from an EMBL/GenBank/DDBJ whole genome shotgun (WGS) entry which is preliminary data.</text>
</comment>
<evidence type="ECO:0000313" key="10">
    <source>
        <dbReference type="EMBL" id="KAJ8043275.1"/>
    </source>
</evidence>
<feature type="domain" description="SSD" evidence="9">
    <location>
        <begin position="432"/>
        <end position="565"/>
    </location>
</feature>
<dbReference type="Proteomes" id="UP001152320">
    <property type="component" value="Chromosome 4"/>
</dbReference>
<proteinExistence type="inferred from homology"/>
<evidence type="ECO:0000256" key="3">
    <source>
        <dbReference type="ARBA" id="ARBA00022989"/>
    </source>
</evidence>
<organism evidence="10 11">
    <name type="scientific">Holothuria leucospilota</name>
    <name type="common">Black long sea cucumber</name>
    <name type="synonym">Mertensiothuria leucospilota</name>
    <dbReference type="NCBI Taxonomy" id="206669"/>
    <lineage>
        <taxon>Eukaryota</taxon>
        <taxon>Metazoa</taxon>
        <taxon>Echinodermata</taxon>
        <taxon>Eleutherozoa</taxon>
        <taxon>Echinozoa</taxon>
        <taxon>Holothuroidea</taxon>
        <taxon>Aspidochirotacea</taxon>
        <taxon>Aspidochirotida</taxon>
        <taxon>Holothuriidae</taxon>
        <taxon>Holothuria</taxon>
    </lineage>
</organism>
<evidence type="ECO:0000256" key="8">
    <source>
        <dbReference type="SAM" id="Phobius"/>
    </source>
</evidence>
<keyword evidence="11" id="KW-1185">Reference proteome</keyword>
<comment type="similarity">
    <text evidence="6">Belongs to the dispatched family.</text>
</comment>
<feature type="transmembrane region" description="Helical" evidence="8">
    <location>
        <begin position="908"/>
        <end position="932"/>
    </location>
</feature>
<feature type="transmembrane region" description="Helical" evidence="8">
    <location>
        <begin position="404"/>
        <end position="425"/>
    </location>
</feature>
<dbReference type="OrthoDB" id="193905at2759"/>
<dbReference type="EMBL" id="JAIZAY010000004">
    <property type="protein sequence ID" value="KAJ8043275.1"/>
    <property type="molecule type" value="Genomic_DNA"/>
</dbReference>
<dbReference type="PROSITE" id="PS50156">
    <property type="entry name" value="SSD"/>
    <property type="match status" value="1"/>
</dbReference>
<evidence type="ECO:0000256" key="1">
    <source>
        <dbReference type="ARBA" id="ARBA00004141"/>
    </source>
</evidence>
<keyword evidence="3 8" id="KW-1133">Transmembrane helix</keyword>
<evidence type="ECO:0000256" key="6">
    <source>
        <dbReference type="ARBA" id="ARBA00038046"/>
    </source>
</evidence>
<evidence type="ECO:0000256" key="2">
    <source>
        <dbReference type="ARBA" id="ARBA00022692"/>
    </source>
</evidence>
<dbReference type="AlphaFoldDB" id="A0A9Q1HER6"/>
<comment type="subcellular location">
    <subcellularLocation>
        <location evidence="1">Membrane</location>
        <topology evidence="1">Multi-pass membrane protein</topology>
    </subcellularLocation>
</comment>
<feature type="transmembrane region" description="Helical" evidence="8">
    <location>
        <begin position="622"/>
        <end position="641"/>
    </location>
</feature>
<feature type="transmembrane region" description="Helical" evidence="8">
    <location>
        <begin position="431"/>
        <end position="452"/>
    </location>
</feature>